<feature type="transmembrane region" description="Helical" evidence="1">
    <location>
        <begin position="103"/>
        <end position="127"/>
    </location>
</feature>
<keyword evidence="1" id="KW-0472">Membrane</keyword>
<keyword evidence="1" id="KW-1133">Transmembrane helix</keyword>
<keyword evidence="1" id="KW-0812">Transmembrane</keyword>
<feature type="transmembrane region" description="Helical" evidence="1">
    <location>
        <begin position="176"/>
        <end position="193"/>
    </location>
</feature>
<accession>A0A1G8MIA0</accession>
<sequence length="204" mass="22998">MNNTGAFIYQVCEWFMRLAIANLLWIFFTLLGGFFLGIYPASAACTALLHCWMEGKRPAPVPFFWKTYKRSFTRANALFLPALIAVSLLMVNLYTSLHFEGVWFYLFVSSTAVFLLALGLFLLLALLPLSEEKAWKTVLIKTFRTLFLYPGLLCFLVGGIIILGACIRVVPGILPLYSVNIVLLMNIYLFSLSEKKDSVPIEST</sequence>
<dbReference type="STRING" id="930129.SAMN05216352_11050"/>
<gene>
    <name evidence="2" type="ORF">SAMN05216352_11050</name>
</gene>
<feature type="transmembrane region" description="Helical" evidence="1">
    <location>
        <begin position="77"/>
        <end position="97"/>
    </location>
</feature>
<dbReference type="EMBL" id="FNDU01000010">
    <property type="protein sequence ID" value="SDI67577.1"/>
    <property type="molecule type" value="Genomic_DNA"/>
</dbReference>
<dbReference type="AlphaFoldDB" id="A0A1G8MIA0"/>
<protein>
    <submittedName>
        <fullName evidence="2">Uncharacterized membrane protein YesL</fullName>
    </submittedName>
</protein>
<feature type="transmembrane region" description="Helical" evidence="1">
    <location>
        <begin position="147"/>
        <end position="170"/>
    </location>
</feature>
<dbReference type="InterPro" id="IPR006938">
    <property type="entry name" value="DUF624"/>
</dbReference>
<proteinExistence type="predicted"/>
<dbReference type="Proteomes" id="UP000199017">
    <property type="component" value="Unassembled WGS sequence"/>
</dbReference>
<evidence type="ECO:0000313" key="2">
    <source>
        <dbReference type="EMBL" id="SDI67577.1"/>
    </source>
</evidence>
<evidence type="ECO:0000313" key="3">
    <source>
        <dbReference type="Proteomes" id="UP000199017"/>
    </source>
</evidence>
<dbReference type="OrthoDB" id="2182676at2"/>
<organism evidence="2 3">
    <name type="scientific">Alteribacillus bidgolensis</name>
    <dbReference type="NCBI Taxonomy" id="930129"/>
    <lineage>
        <taxon>Bacteria</taxon>
        <taxon>Bacillati</taxon>
        <taxon>Bacillota</taxon>
        <taxon>Bacilli</taxon>
        <taxon>Bacillales</taxon>
        <taxon>Bacillaceae</taxon>
        <taxon>Alteribacillus</taxon>
    </lineage>
</organism>
<dbReference type="Pfam" id="PF04854">
    <property type="entry name" value="DUF624"/>
    <property type="match status" value="1"/>
</dbReference>
<evidence type="ECO:0000256" key="1">
    <source>
        <dbReference type="SAM" id="Phobius"/>
    </source>
</evidence>
<dbReference type="RefSeq" id="WP_091586750.1">
    <property type="nucleotide sequence ID" value="NZ_FNDU01000010.1"/>
</dbReference>
<keyword evidence="3" id="KW-1185">Reference proteome</keyword>
<reference evidence="2 3" key="1">
    <citation type="submission" date="2016-10" db="EMBL/GenBank/DDBJ databases">
        <authorList>
            <person name="de Groot N.N."/>
        </authorList>
    </citation>
    <scope>NUCLEOTIDE SEQUENCE [LARGE SCALE GENOMIC DNA]</scope>
    <source>
        <strain evidence="3">P4B,CCM 7963,CECT 7998,DSM 25260,IBRC-M 10614,KCTC 13821</strain>
    </source>
</reference>
<name>A0A1G8MIA0_9BACI</name>
<feature type="transmembrane region" description="Helical" evidence="1">
    <location>
        <begin position="23"/>
        <end position="49"/>
    </location>
</feature>